<dbReference type="InterPro" id="IPR000719">
    <property type="entry name" value="Prot_kinase_dom"/>
</dbReference>
<dbReference type="InterPro" id="IPR015943">
    <property type="entry name" value="WD40/YVTN_repeat-like_dom_sf"/>
</dbReference>
<dbReference type="Gene3D" id="1.10.510.10">
    <property type="entry name" value="Transferase(Phosphotransferase) domain 1"/>
    <property type="match status" value="1"/>
</dbReference>
<dbReference type="PROSITE" id="PS00108">
    <property type="entry name" value="PROTEIN_KINASE_ST"/>
    <property type="match status" value="1"/>
</dbReference>
<dbReference type="RefSeq" id="WP_126724424.1">
    <property type="nucleotide sequence ID" value="NZ_RYZH01000008.1"/>
</dbReference>
<evidence type="ECO:0000256" key="7">
    <source>
        <dbReference type="SAM" id="MobiDB-lite"/>
    </source>
</evidence>
<dbReference type="SUPFAM" id="SSF50998">
    <property type="entry name" value="Quinoprotein alcohol dehydrogenase-like"/>
    <property type="match status" value="2"/>
</dbReference>
<reference evidence="10 11" key="1">
    <citation type="submission" date="2018-12" db="EMBL/GenBank/DDBJ databases">
        <authorList>
            <person name="Toschakov S.V."/>
        </authorList>
    </citation>
    <scope>NUCLEOTIDE SEQUENCE [LARGE SCALE GENOMIC DNA]</scope>
    <source>
        <strain evidence="10 11">GM2012</strain>
    </source>
</reference>
<accession>A0A432MNF2</accession>
<evidence type="ECO:0000313" key="10">
    <source>
        <dbReference type="EMBL" id="RUL88717.1"/>
    </source>
</evidence>
<dbReference type="InterPro" id="IPR011047">
    <property type="entry name" value="Quinoprotein_ADH-like_sf"/>
</dbReference>
<dbReference type="Gene3D" id="2.130.10.10">
    <property type="entry name" value="YVTN repeat-like/Quinoprotein amine dehydrogenase"/>
    <property type="match status" value="4"/>
</dbReference>
<keyword evidence="1 5" id="KW-0853">WD repeat</keyword>
<feature type="repeat" description="WD" evidence="5">
    <location>
        <begin position="1009"/>
        <end position="1045"/>
    </location>
</feature>
<feature type="repeat" description="WD" evidence="5">
    <location>
        <begin position="1177"/>
        <end position="1209"/>
    </location>
</feature>
<feature type="binding site" evidence="6">
    <location>
        <position position="144"/>
    </location>
    <ligand>
        <name>ATP</name>
        <dbReference type="ChEBI" id="CHEBI:30616"/>
    </ligand>
</feature>
<feature type="repeat" description="WD" evidence="5">
    <location>
        <begin position="974"/>
        <end position="1008"/>
    </location>
</feature>
<keyword evidence="4 6" id="KW-0067">ATP-binding</keyword>
<evidence type="ECO:0000256" key="6">
    <source>
        <dbReference type="PROSITE-ProRule" id="PRU10141"/>
    </source>
</evidence>
<dbReference type="PANTHER" id="PTHR19848:SF8">
    <property type="entry name" value="F-BOX AND WD REPEAT DOMAIN CONTAINING 7"/>
    <property type="match status" value="1"/>
</dbReference>
<dbReference type="CDD" id="cd00200">
    <property type="entry name" value="WD40"/>
    <property type="match status" value="2"/>
</dbReference>
<gene>
    <name evidence="10" type="ORF">TsocGM_06165</name>
</gene>
<comment type="caution">
    <text evidence="10">The sequence shown here is derived from an EMBL/GenBank/DDBJ whole genome shotgun (WGS) entry which is preliminary data.</text>
</comment>
<feature type="repeat" description="WD" evidence="5">
    <location>
        <begin position="1135"/>
        <end position="1176"/>
    </location>
</feature>
<organism evidence="10 11">
    <name type="scientific">Tautonia sociabilis</name>
    <dbReference type="NCBI Taxonomy" id="2080755"/>
    <lineage>
        <taxon>Bacteria</taxon>
        <taxon>Pseudomonadati</taxon>
        <taxon>Planctomycetota</taxon>
        <taxon>Planctomycetia</taxon>
        <taxon>Isosphaerales</taxon>
        <taxon>Isosphaeraceae</taxon>
        <taxon>Tautonia</taxon>
    </lineage>
</organism>
<dbReference type="GO" id="GO:0004672">
    <property type="term" value="F:protein kinase activity"/>
    <property type="evidence" value="ECO:0007669"/>
    <property type="project" value="InterPro"/>
</dbReference>
<dbReference type="Pfam" id="PF00400">
    <property type="entry name" value="WD40"/>
    <property type="match status" value="13"/>
</dbReference>
<dbReference type="SMART" id="SM00220">
    <property type="entry name" value="S_TKc"/>
    <property type="match status" value="1"/>
</dbReference>
<feature type="repeat" description="WD" evidence="5">
    <location>
        <begin position="783"/>
        <end position="816"/>
    </location>
</feature>
<dbReference type="PROSITE" id="PS50294">
    <property type="entry name" value="WD_REPEATS_REGION"/>
    <property type="match status" value="7"/>
</dbReference>
<dbReference type="SMART" id="SM00320">
    <property type="entry name" value="WD40"/>
    <property type="match status" value="14"/>
</dbReference>
<feature type="repeat" description="WD" evidence="5">
    <location>
        <begin position="698"/>
        <end position="739"/>
    </location>
</feature>
<dbReference type="InterPro" id="IPR019775">
    <property type="entry name" value="WD40_repeat_CS"/>
</dbReference>
<sequence>MADPTRDPDEIGTLAEAILERLRRGERPTAPELARDYPRLADRLPTFVRLASEAPELAEELAALLRLSRAMPALLVEWVSRGGAGPRTWSGGRDGEAATPGGSPEGTGLVRLGDYRLLREVGRGGMGVVYEAEQVSLGRRVALKILPRLVAADSRVLERFRREARAAARLHHSNIVPVFEVGRVGDVAYYAMQFISGRGLDRLIEELRGRRARPAPPGWGGAGDPVEGAPRRFGSSATLRLEPDFSPDDHGDPLEEIRSSAVQTWSDLVPSPEPLGWGAVPLPSSRPPSDWLEAARIGRQVAEALAYAHSRGIIHRDIKPSNVLLDDEGVAWVADFGLARIQEDHPLTRTGDLVGTLRYMAPERFRGVGDGRGDVYALGMTLYELLTLRPAFEAADRLELIDRIKSQEPPRLRAIDPTIPRDLETIVLKALEKDPEARYPTASDLADDLGRFLDDRPIRARPIGQAERLARWCRRNPSQAALGAAVLGLLAVIAVVSTTLAIRLDRRAREARASALAAQRAAAQEAEALRRTDAANLGLERARDALRRNLYASRVNAALAAWDANDVGRFLSLFELVGEQRADDDLRGWEWDYLRRLAGQPSLTFRGHDREVCRLAFRPGGREIASAQWGGRLILWDPSSGAVRLDLDGSPDPGITGPLSRGVFGLAFRPDGRSLAAQGPDLRVALLDADSGRLLLEFEGDHGAVTDLAFSPDGRTLAAATAMHALLLWRVEDGKLLAHRPRAHAGSVADVEFSPDGRTLASASNDGEIRLWDPLLDGEPVVLQGHEGPVRALAFPPDGRSLASAGADGTVRLWDLGGPGPQPGDGAILRWGGADVIALAYSPDGRTLASAGTDQVVTLWDLDSGREPRALKGHADTIYALAFSPDGRLLASAGADRTVRVWSVEEAPQPRVLVSDDAIPFRHRPFGLAFSPDGAWLASGFEAGIVCLWEMPSGVCRLTVSAVDDRPTDLGLSVYSVAFSPDGQILAVGDPDNRITLRDAETGQPLRRLVGHDRTIKDLEFSPDGQTLASASNDGTIRLWDVASGIERFRSAEPTPGMLDVAFSPDGRWVASASRDGLVRIRDAADGSERHRFPLHASGASCVCFSPDGRWVASGGLDGMVLIQDAETGQILRTMAGHSAAVNALAFSPDGRRLASAGSDRTIRIWDPTSGLELLTLKDHSGWVRRVAFSPDGRLLASASDDGTVKLRDTGPRRPPSASRPPARSALSHDPTRTPPRIISEGSDR</sequence>
<evidence type="ECO:0000256" key="2">
    <source>
        <dbReference type="ARBA" id="ARBA00022737"/>
    </source>
</evidence>
<dbReference type="GO" id="GO:0005524">
    <property type="term" value="F:ATP binding"/>
    <property type="evidence" value="ECO:0007669"/>
    <property type="project" value="UniProtKB-UniRule"/>
</dbReference>
<keyword evidence="8" id="KW-0812">Transmembrane</keyword>
<dbReference type="InterPro" id="IPR011009">
    <property type="entry name" value="Kinase-like_dom_sf"/>
</dbReference>
<feature type="domain" description="Protein kinase" evidence="9">
    <location>
        <begin position="115"/>
        <end position="453"/>
    </location>
</feature>
<keyword evidence="2" id="KW-0677">Repeat</keyword>
<feature type="repeat" description="WD" evidence="5">
    <location>
        <begin position="871"/>
        <end position="912"/>
    </location>
</feature>
<feature type="repeat" description="WD" evidence="5">
    <location>
        <begin position="1093"/>
        <end position="1134"/>
    </location>
</feature>
<evidence type="ECO:0000256" key="4">
    <source>
        <dbReference type="ARBA" id="ARBA00022840"/>
    </source>
</evidence>
<dbReference type="Proteomes" id="UP000280296">
    <property type="component" value="Unassembled WGS sequence"/>
</dbReference>
<keyword evidence="8" id="KW-0472">Membrane</keyword>
<feature type="repeat" description="WD" evidence="5">
    <location>
        <begin position="836"/>
        <end position="870"/>
    </location>
</feature>
<dbReference type="PANTHER" id="PTHR19848">
    <property type="entry name" value="WD40 REPEAT PROTEIN"/>
    <property type="match status" value="1"/>
</dbReference>
<dbReference type="SUPFAM" id="SSF56112">
    <property type="entry name" value="Protein kinase-like (PK-like)"/>
    <property type="match status" value="1"/>
</dbReference>
<dbReference type="Pfam" id="PF00069">
    <property type="entry name" value="Pkinase"/>
    <property type="match status" value="2"/>
</dbReference>
<evidence type="ECO:0000256" key="1">
    <source>
        <dbReference type="ARBA" id="ARBA00022574"/>
    </source>
</evidence>
<evidence type="ECO:0000256" key="8">
    <source>
        <dbReference type="SAM" id="Phobius"/>
    </source>
</evidence>
<keyword evidence="8" id="KW-1133">Transmembrane helix</keyword>
<dbReference type="InterPro" id="IPR017441">
    <property type="entry name" value="Protein_kinase_ATP_BS"/>
</dbReference>
<feature type="repeat" description="WD" evidence="5">
    <location>
        <begin position="605"/>
        <end position="646"/>
    </location>
</feature>
<reference evidence="10 11" key="2">
    <citation type="submission" date="2019-01" db="EMBL/GenBank/DDBJ databases">
        <title>Tautonia sociabilis, a novel thermotolerant planctomycete of Isosphaeraceae family, isolated from a 4000 m deep subterranean habitat.</title>
        <authorList>
            <person name="Kovaleva O.L."/>
            <person name="Elcheninov A.G."/>
            <person name="Van Heerden E."/>
            <person name="Toshchakov S.V."/>
            <person name="Novikov A."/>
            <person name="Bonch-Osmolovskaya E.A."/>
            <person name="Kublanov I.V."/>
        </authorList>
    </citation>
    <scope>NUCLEOTIDE SEQUENCE [LARGE SCALE GENOMIC DNA]</scope>
    <source>
        <strain evidence="10 11">GM2012</strain>
    </source>
</reference>
<dbReference type="Gene3D" id="3.30.200.20">
    <property type="entry name" value="Phosphorylase Kinase, domain 1"/>
    <property type="match status" value="1"/>
</dbReference>
<dbReference type="InterPro" id="IPR001680">
    <property type="entry name" value="WD40_rpt"/>
</dbReference>
<feature type="region of interest" description="Disordered" evidence="7">
    <location>
        <begin position="213"/>
        <end position="232"/>
    </location>
</feature>
<dbReference type="PROSITE" id="PS00107">
    <property type="entry name" value="PROTEIN_KINASE_ATP"/>
    <property type="match status" value="1"/>
</dbReference>
<dbReference type="PROSITE" id="PS00678">
    <property type="entry name" value="WD_REPEATS_1"/>
    <property type="match status" value="3"/>
</dbReference>
<keyword evidence="3 6" id="KW-0547">Nucleotide-binding</keyword>
<dbReference type="InterPro" id="IPR008271">
    <property type="entry name" value="Ser/Thr_kinase_AS"/>
</dbReference>
<dbReference type="OrthoDB" id="500858at2"/>
<keyword evidence="11" id="KW-1185">Reference proteome</keyword>
<feature type="repeat" description="WD" evidence="5">
    <location>
        <begin position="741"/>
        <end position="773"/>
    </location>
</feature>
<evidence type="ECO:0000259" key="9">
    <source>
        <dbReference type="PROSITE" id="PS50011"/>
    </source>
</evidence>
<feature type="region of interest" description="Disordered" evidence="7">
    <location>
        <begin position="86"/>
        <end position="105"/>
    </location>
</feature>
<evidence type="ECO:0000256" key="5">
    <source>
        <dbReference type="PROSITE-ProRule" id="PRU00221"/>
    </source>
</evidence>
<dbReference type="InterPro" id="IPR020472">
    <property type="entry name" value="WD40_PAC1"/>
</dbReference>
<feature type="transmembrane region" description="Helical" evidence="8">
    <location>
        <begin position="480"/>
        <end position="502"/>
    </location>
</feature>
<dbReference type="PRINTS" id="PR00320">
    <property type="entry name" value="GPROTEINBRPT"/>
</dbReference>
<evidence type="ECO:0000256" key="3">
    <source>
        <dbReference type="ARBA" id="ARBA00022741"/>
    </source>
</evidence>
<protein>
    <recommendedName>
        <fullName evidence="9">Protein kinase domain-containing protein</fullName>
    </recommendedName>
</protein>
<proteinExistence type="predicted"/>
<name>A0A432MNF2_9BACT</name>
<feature type="region of interest" description="Disordered" evidence="7">
    <location>
        <begin position="1200"/>
        <end position="1245"/>
    </location>
</feature>
<dbReference type="PROSITE" id="PS50082">
    <property type="entry name" value="WD_REPEATS_2"/>
    <property type="match status" value="11"/>
</dbReference>
<feature type="compositionally biased region" description="Basic and acidic residues" evidence="7">
    <location>
        <begin position="1203"/>
        <end position="1212"/>
    </location>
</feature>
<dbReference type="PROSITE" id="PS50011">
    <property type="entry name" value="PROTEIN_KINASE_DOM"/>
    <property type="match status" value="1"/>
</dbReference>
<dbReference type="EMBL" id="RYZH01000008">
    <property type="protein sequence ID" value="RUL88717.1"/>
    <property type="molecule type" value="Genomic_DNA"/>
</dbReference>
<dbReference type="AlphaFoldDB" id="A0A432MNF2"/>
<evidence type="ECO:0000313" key="11">
    <source>
        <dbReference type="Proteomes" id="UP000280296"/>
    </source>
</evidence>
<dbReference type="CDD" id="cd14014">
    <property type="entry name" value="STKc_PknB_like"/>
    <property type="match status" value="1"/>
</dbReference>